<dbReference type="AlphaFoldDB" id="A0A2K1KDU8"/>
<dbReference type="EnsemblPlants" id="Pp3c6_540V3.2">
    <property type="protein sequence ID" value="PAC:32978447.CDS.1"/>
    <property type="gene ID" value="Pp3c6_540"/>
</dbReference>
<proteinExistence type="predicted"/>
<dbReference type="Proteomes" id="UP000006727">
    <property type="component" value="Chromosome 6"/>
</dbReference>
<dbReference type="PaxDb" id="3218-PP1S309_34V6.1"/>
<evidence type="ECO:0000313" key="2">
    <source>
        <dbReference type="EnsemblPlants" id="PAC:32978446.CDS.1"/>
    </source>
</evidence>
<dbReference type="Gramene" id="Pp3c6_540V3.2">
    <property type="protein sequence ID" value="PAC:32978447.CDS.1"/>
    <property type="gene ID" value="Pp3c6_540"/>
</dbReference>
<reference evidence="2" key="3">
    <citation type="submission" date="2020-12" db="UniProtKB">
        <authorList>
            <consortium name="EnsemblPlants"/>
        </authorList>
    </citation>
    <scope>IDENTIFICATION</scope>
</reference>
<keyword evidence="3" id="KW-1185">Reference proteome</keyword>
<evidence type="ECO:0000313" key="3">
    <source>
        <dbReference type="Proteomes" id="UP000006727"/>
    </source>
</evidence>
<name>A0A2K1KDU8_PHYPA</name>
<accession>A0A2K1KDU8</accession>
<dbReference type="EMBL" id="ABEU02000006">
    <property type="protein sequence ID" value="PNR51956.1"/>
    <property type="molecule type" value="Genomic_DNA"/>
</dbReference>
<evidence type="ECO:0000313" key="1">
    <source>
        <dbReference type="EMBL" id="PNR51956.1"/>
    </source>
</evidence>
<protein>
    <submittedName>
        <fullName evidence="1 2">Uncharacterized protein</fullName>
    </submittedName>
</protein>
<dbReference type="EnsemblPlants" id="Pp3c6_540V3.1">
    <property type="protein sequence ID" value="PAC:32978446.CDS.1"/>
    <property type="gene ID" value="Pp3c6_540"/>
</dbReference>
<reference evidence="1 3" key="1">
    <citation type="journal article" date="2008" name="Science">
        <title>The Physcomitrella genome reveals evolutionary insights into the conquest of land by plants.</title>
        <authorList>
            <person name="Rensing S."/>
            <person name="Lang D."/>
            <person name="Zimmer A."/>
            <person name="Terry A."/>
            <person name="Salamov A."/>
            <person name="Shapiro H."/>
            <person name="Nishiyama T."/>
            <person name="Perroud P.-F."/>
            <person name="Lindquist E."/>
            <person name="Kamisugi Y."/>
            <person name="Tanahashi T."/>
            <person name="Sakakibara K."/>
            <person name="Fujita T."/>
            <person name="Oishi K."/>
            <person name="Shin-I T."/>
            <person name="Kuroki Y."/>
            <person name="Toyoda A."/>
            <person name="Suzuki Y."/>
            <person name="Hashimoto A."/>
            <person name="Yamaguchi K."/>
            <person name="Sugano A."/>
            <person name="Kohara Y."/>
            <person name="Fujiyama A."/>
            <person name="Anterola A."/>
            <person name="Aoki S."/>
            <person name="Ashton N."/>
            <person name="Barbazuk W.B."/>
            <person name="Barker E."/>
            <person name="Bennetzen J."/>
            <person name="Bezanilla M."/>
            <person name="Blankenship R."/>
            <person name="Cho S.H."/>
            <person name="Dutcher S."/>
            <person name="Estelle M."/>
            <person name="Fawcett J.A."/>
            <person name="Gundlach H."/>
            <person name="Hanada K."/>
            <person name="Heyl A."/>
            <person name="Hicks K.A."/>
            <person name="Hugh J."/>
            <person name="Lohr M."/>
            <person name="Mayer K."/>
            <person name="Melkozernov A."/>
            <person name="Murata T."/>
            <person name="Nelson D."/>
            <person name="Pils B."/>
            <person name="Prigge M."/>
            <person name="Reiss B."/>
            <person name="Renner T."/>
            <person name="Rombauts S."/>
            <person name="Rushton P."/>
            <person name="Sanderfoot A."/>
            <person name="Schween G."/>
            <person name="Shiu S.-H."/>
            <person name="Stueber K."/>
            <person name="Theodoulou F.L."/>
            <person name="Tu H."/>
            <person name="Van de Peer Y."/>
            <person name="Verrier P.J."/>
            <person name="Waters E."/>
            <person name="Wood A."/>
            <person name="Yang L."/>
            <person name="Cove D."/>
            <person name="Cuming A."/>
            <person name="Hasebe M."/>
            <person name="Lucas S."/>
            <person name="Mishler D.B."/>
            <person name="Reski R."/>
            <person name="Grigoriev I."/>
            <person name="Quatrano R.S."/>
            <person name="Boore J.L."/>
        </authorList>
    </citation>
    <scope>NUCLEOTIDE SEQUENCE [LARGE SCALE GENOMIC DNA]</scope>
    <source>
        <strain evidence="2 3">cv. Gransden 2004</strain>
    </source>
</reference>
<dbReference type="Gramene" id="Pp3c6_540V3.1">
    <property type="protein sequence ID" value="PAC:32978446.CDS.1"/>
    <property type="gene ID" value="Pp3c6_540"/>
</dbReference>
<sequence>MTLAPGKPCDRTLQRHRSWLKGLLSFWWVVGHASFTGFLKMSQEAECNSGIRRW</sequence>
<reference evidence="1 3" key="2">
    <citation type="journal article" date="2018" name="Plant J.">
        <title>The Physcomitrella patens chromosome-scale assembly reveals moss genome structure and evolution.</title>
        <authorList>
            <person name="Lang D."/>
            <person name="Ullrich K.K."/>
            <person name="Murat F."/>
            <person name="Fuchs J."/>
            <person name="Jenkins J."/>
            <person name="Haas F.B."/>
            <person name="Piednoel M."/>
            <person name="Gundlach H."/>
            <person name="Van Bel M."/>
            <person name="Meyberg R."/>
            <person name="Vives C."/>
            <person name="Morata J."/>
            <person name="Symeonidi A."/>
            <person name="Hiss M."/>
            <person name="Muchero W."/>
            <person name="Kamisugi Y."/>
            <person name="Saleh O."/>
            <person name="Blanc G."/>
            <person name="Decker E.L."/>
            <person name="van Gessel N."/>
            <person name="Grimwood J."/>
            <person name="Hayes R.D."/>
            <person name="Graham S.W."/>
            <person name="Gunter L.E."/>
            <person name="McDaniel S.F."/>
            <person name="Hoernstein S.N.W."/>
            <person name="Larsson A."/>
            <person name="Li F.W."/>
            <person name="Perroud P.F."/>
            <person name="Phillips J."/>
            <person name="Ranjan P."/>
            <person name="Rokshar D.S."/>
            <person name="Rothfels C.J."/>
            <person name="Schneider L."/>
            <person name="Shu S."/>
            <person name="Stevenson D.W."/>
            <person name="Thummler F."/>
            <person name="Tillich M."/>
            <person name="Villarreal Aguilar J.C."/>
            <person name="Widiez T."/>
            <person name="Wong G.K."/>
            <person name="Wymore A."/>
            <person name="Zhang Y."/>
            <person name="Zimmer A.D."/>
            <person name="Quatrano R.S."/>
            <person name="Mayer K.F.X."/>
            <person name="Goodstein D."/>
            <person name="Casacuberta J.M."/>
            <person name="Vandepoele K."/>
            <person name="Reski R."/>
            <person name="Cuming A.C."/>
            <person name="Tuskan G.A."/>
            <person name="Maumus F."/>
            <person name="Salse J."/>
            <person name="Schmutz J."/>
            <person name="Rensing S.A."/>
        </authorList>
    </citation>
    <scope>NUCLEOTIDE SEQUENCE [LARGE SCALE GENOMIC DNA]</scope>
    <source>
        <strain evidence="2 3">cv. Gransden 2004</strain>
    </source>
</reference>
<organism evidence="1">
    <name type="scientific">Physcomitrium patens</name>
    <name type="common">Spreading-leaved earth moss</name>
    <name type="synonym">Physcomitrella patens</name>
    <dbReference type="NCBI Taxonomy" id="3218"/>
    <lineage>
        <taxon>Eukaryota</taxon>
        <taxon>Viridiplantae</taxon>
        <taxon>Streptophyta</taxon>
        <taxon>Embryophyta</taxon>
        <taxon>Bryophyta</taxon>
        <taxon>Bryophytina</taxon>
        <taxon>Bryopsida</taxon>
        <taxon>Funariidae</taxon>
        <taxon>Funariales</taxon>
        <taxon>Funariaceae</taxon>
        <taxon>Physcomitrium</taxon>
    </lineage>
</organism>
<gene>
    <name evidence="1" type="ORF">PHYPA_008330</name>
</gene>
<dbReference type="InParanoid" id="A0A2K1KDU8"/>